<dbReference type="Proteomes" id="UP001596084">
    <property type="component" value="Unassembled WGS sequence"/>
</dbReference>
<comment type="caution">
    <text evidence="2">The sequence shown here is derived from an EMBL/GenBank/DDBJ whole genome shotgun (WGS) entry which is preliminary data.</text>
</comment>
<name>A0ABW0QGE4_9BURK</name>
<protein>
    <submittedName>
        <fullName evidence="2">CbtA family protein</fullName>
    </submittedName>
</protein>
<keyword evidence="1" id="KW-0472">Membrane</keyword>
<keyword evidence="1" id="KW-1133">Transmembrane helix</keyword>
<dbReference type="EMBL" id="JBHSMX010000066">
    <property type="protein sequence ID" value="MFC5523646.1"/>
    <property type="molecule type" value="Genomic_DNA"/>
</dbReference>
<evidence type="ECO:0000256" key="1">
    <source>
        <dbReference type="SAM" id="Phobius"/>
    </source>
</evidence>
<feature type="transmembrane region" description="Helical" evidence="1">
    <location>
        <begin position="228"/>
        <end position="251"/>
    </location>
</feature>
<sequence length="278" mass="29456">MIFQRLVWSALAAAVLVGGVQTGVQRWQAAPLILAAEVYEEQKAEAPEPVASLTGHVHAEGVAHGHEHEHEHGSAKEWEPENGAERIGWTLVANILHAFSMALLVFAVMGAYLYQRGAAMGSMALASVVAAAGFVSFHLWPSLGLHAEVPGMEAAPLHARQVWWALAVGSAALACGVLGFTRSPLRWVAAAVLLALPFMVGAPQLNGDPLAGFSAEAHAALEQLGTQFIWATTWVSLSFWASMGLVCGAAFQRWLRPVLEATFERSKPSASAGTAVNP</sequence>
<feature type="transmembrane region" description="Helical" evidence="1">
    <location>
        <begin position="161"/>
        <end position="180"/>
    </location>
</feature>
<reference evidence="3" key="1">
    <citation type="journal article" date="2019" name="Int. J. Syst. Evol. Microbiol.">
        <title>The Global Catalogue of Microorganisms (GCM) 10K type strain sequencing project: providing services to taxonomists for standard genome sequencing and annotation.</title>
        <authorList>
            <consortium name="The Broad Institute Genomics Platform"/>
            <consortium name="The Broad Institute Genome Sequencing Center for Infectious Disease"/>
            <person name="Wu L."/>
            <person name="Ma J."/>
        </authorList>
    </citation>
    <scope>NUCLEOTIDE SEQUENCE [LARGE SCALE GENOMIC DNA]</scope>
    <source>
        <strain evidence="3">CGMCC 4.7277</strain>
    </source>
</reference>
<dbReference type="Pfam" id="PF09490">
    <property type="entry name" value="CbtA"/>
    <property type="match status" value="1"/>
</dbReference>
<dbReference type="RefSeq" id="WP_068835997.1">
    <property type="nucleotide sequence ID" value="NZ_JBHSMX010000066.1"/>
</dbReference>
<dbReference type="InterPro" id="IPR012666">
    <property type="entry name" value="CbtA_put"/>
</dbReference>
<evidence type="ECO:0000313" key="2">
    <source>
        <dbReference type="EMBL" id="MFC5523646.1"/>
    </source>
</evidence>
<gene>
    <name evidence="2" type="ORF">ACFPP7_22400</name>
</gene>
<accession>A0ABW0QGE4</accession>
<evidence type="ECO:0000313" key="3">
    <source>
        <dbReference type="Proteomes" id="UP001596084"/>
    </source>
</evidence>
<feature type="transmembrane region" description="Helical" evidence="1">
    <location>
        <begin position="121"/>
        <end position="141"/>
    </location>
</feature>
<proteinExistence type="predicted"/>
<keyword evidence="3" id="KW-1185">Reference proteome</keyword>
<organism evidence="2 3">
    <name type="scientific">Polaromonas jejuensis</name>
    <dbReference type="NCBI Taxonomy" id="457502"/>
    <lineage>
        <taxon>Bacteria</taxon>
        <taxon>Pseudomonadati</taxon>
        <taxon>Pseudomonadota</taxon>
        <taxon>Betaproteobacteria</taxon>
        <taxon>Burkholderiales</taxon>
        <taxon>Comamonadaceae</taxon>
        <taxon>Polaromonas</taxon>
    </lineage>
</organism>
<keyword evidence="1" id="KW-0812">Transmembrane</keyword>
<feature type="transmembrane region" description="Helical" evidence="1">
    <location>
        <begin position="187"/>
        <end position="205"/>
    </location>
</feature>
<feature type="transmembrane region" description="Helical" evidence="1">
    <location>
        <begin position="87"/>
        <end position="114"/>
    </location>
</feature>